<dbReference type="Pfam" id="PF01757">
    <property type="entry name" value="Acyl_transf_3"/>
    <property type="match status" value="1"/>
</dbReference>
<feature type="transmembrane region" description="Helical" evidence="1">
    <location>
        <begin position="333"/>
        <end position="354"/>
    </location>
</feature>
<dbReference type="AlphaFoldDB" id="A0A7T0G3I2"/>
<feature type="transmembrane region" description="Helical" evidence="1">
    <location>
        <begin position="230"/>
        <end position="248"/>
    </location>
</feature>
<evidence type="ECO:0000313" key="3">
    <source>
        <dbReference type="EMBL" id="QPJ65281.1"/>
    </source>
</evidence>
<feature type="transmembrane region" description="Helical" evidence="1">
    <location>
        <begin position="205"/>
        <end position="223"/>
    </location>
</feature>
<feature type="domain" description="Acyltransferase 3" evidence="2">
    <location>
        <begin position="17"/>
        <end position="412"/>
    </location>
</feature>
<evidence type="ECO:0000256" key="1">
    <source>
        <dbReference type="SAM" id="Phobius"/>
    </source>
</evidence>
<feature type="transmembrane region" description="Helical" evidence="1">
    <location>
        <begin position="49"/>
        <end position="66"/>
    </location>
</feature>
<dbReference type="PANTHER" id="PTHR23028">
    <property type="entry name" value="ACETYLTRANSFERASE"/>
    <property type="match status" value="1"/>
</dbReference>
<sequence>MHTSNGIGDYALVNSNSSVMMFFTISGFYMGLVFEDYKDSPKNFYANRYLRLFPTFIFVIVLHLVCKKYYDLESLSAMALVFFIWSFIFYLIIFTLSEHFGTPVQYKPLNRLNNLLRRMFQKLGRLITKNNNTREIYFPINITLISAVFIAFLYFLYGSLIQRNYTPYDPWQNFIGYLSVIPNISIFGADLLYSFVNLSWFTENYLIIVPAWSLGIELQYYLLTPLVHRLKTWMILCLIGAGLGWRYWLKSEYYETEMGNYGLFQMYSVFPGVMVFFLMGHLAYIIYSRVKDNPAWTTFGMVLWPHALLLFIYDVYWGKENSQVWIHQQGADGLIIWIIYISVMLLIPFLFLLTRRSKIDHFLGNLSYPLYISHTFIIEMTRNYLGEHIFILEPEISFSIVVGCLIFSVFLALSIEKIVEPVRDRVRGFER</sequence>
<keyword evidence="3" id="KW-0808">Transferase</keyword>
<evidence type="ECO:0000259" key="2">
    <source>
        <dbReference type="Pfam" id="PF01757"/>
    </source>
</evidence>
<keyword evidence="1" id="KW-0472">Membrane</keyword>
<dbReference type="InterPro" id="IPR002656">
    <property type="entry name" value="Acyl_transf_3_dom"/>
</dbReference>
<proteinExistence type="predicted"/>
<protein>
    <submittedName>
        <fullName evidence="3">Acyltransferase</fullName>
    </submittedName>
</protein>
<dbReference type="GO" id="GO:0016747">
    <property type="term" value="F:acyltransferase activity, transferring groups other than amino-acyl groups"/>
    <property type="evidence" value="ECO:0007669"/>
    <property type="project" value="InterPro"/>
</dbReference>
<feature type="transmembrane region" description="Helical" evidence="1">
    <location>
        <begin position="136"/>
        <end position="162"/>
    </location>
</feature>
<feature type="transmembrane region" description="Helical" evidence="1">
    <location>
        <begin position="396"/>
        <end position="415"/>
    </location>
</feature>
<dbReference type="KEGG" id="nva:G3M78_07725"/>
<keyword evidence="1" id="KW-1133">Transmembrane helix</keyword>
<feature type="transmembrane region" description="Helical" evidence="1">
    <location>
        <begin position="78"/>
        <end position="97"/>
    </location>
</feature>
<accession>A0A7T0G3I2</accession>
<feature type="transmembrane region" description="Helical" evidence="1">
    <location>
        <begin position="268"/>
        <end position="287"/>
    </location>
</feature>
<dbReference type="Proteomes" id="UP000594464">
    <property type="component" value="Chromosome"/>
</dbReference>
<feature type="transmembrane region" description="Helical" evidence="1">
    <location>
        <begin position="174"/>
        <end position="193"/>
    </location>
</feature>
<organism evidence="3 4">
    <name type="scientific">Candidatus Nitrohelix vancouverensis</name>
    <dbReference type="NCBI Taxonomy" id="2705534"/>
    <lineage>
        <taxon>Bacteria</taxon>
        <taxon>Pseudomonadati</taxon>
        <taxon>Nitrospinota/Tectimicrobiota group</taxon>
        <taxon>Nitrospinota</taxon>
        <taxon>Nitrospinia</taxon>
        <taxon>Nitrospinales</taxon>
        <taxon>Nitrospinaceae</taxon>
        <taxon>Candidatus Nitrohelix</taxon>
    </lineage>
</organism>
<name>A0A7T0G3I2_9BACT</name>
<keyword evidence="1" id="KW-0812">Transmembrane</keyword>
<reference evidence="4" key="1">
    <citation type="submission" date="2020-02" db="EMBL/GenBank/DDBJ databases">
        <title>Genomic and physiological characterization of two novel Nitrospinaceae genera.</title>
        <authorList>
            <person name="Mueller A.J."/>
            <person name="Jung M.-Y."/>
            <person name="Strachan C.R."/>
            <person name="Herbold C.W."/>
            <person name="Kirkegaard R.H."/>
            <person name="Daims H."/>
        </authorList>
    </citation>
    <scope>NUCLEOTIDE SEQUENCE [LARGE SCALE GENOMIC DNA]</scope>
</reference>
<dbReference type="EMBL" id="CP048620">
    <property type="protein sequence ID" value="QPJ65281.1"/>
    <property type="molecule type" value="Genomic_DNA"/>
</dbReference>
<gene>
    <name evidence="3" type="ORF">G3M78_07725</name>
</gene>
<feature type="transmembrane region" description="Helical" evidence="1">
    <location>
        <begin position="366"/>
        <end position="384"/>
    </location>
</feature>
<feature type="transmembrane region" description="Helical" evidence="1">
    <location>
        <begin position="12"/>
        <end position="34"/>
    </location>
</feature>
<feature type="transmembrane region" description="Helical" evidence="1">
    <location>
        <begin position="294"/>
        <end position="313"/>
    </location>
</feature>
<keyword evidence="3" id="KW-0012">Acyltransferase</keyword>
<dbReference type="InterPro" id="IPR050879">
    <property type="entry name" value="Acyltransferase_3"/>
</dbReference>
<evidence type="ECO:0000313" key="4">
    <source>
        <dbReference type="Proteomes" id="UP000594464"/>
    </source>
</evidence>